<keyword evidence="2" id="KW-1185">Reference proteome</keyword>
<protein>
    <submittedName>
        <fullName evidence="1">Uncharacterized protein</fullName>
    </submittedName>
</protein>
<dbReference type="Proteomes" id="UP001056120">
    <property type="component" value="Linkage Group LG12"/>
</dbReference>
<evidence type="ECO:0000313" key="2">
    <source>
        <dbReference type="Proteomes" id="UP001056120"/>
    </source>
</evidence>
<dbReference type="EMBL" id="CM042029">
    <property type="protein sequence ID" value="KAI3795198.1"/>
    <property type="molecule type" value="Genomic_DNA"/>
</dbReference>
<gene>
    <name evidence="1" type="ORF">L1987_37847</name>
</gene>
<accession>A0ACB9HIQ8</accession>
<proteinExistence type="predicted"/>
<comment type="caution">
    <text evidence="1">The sequence shown here is derived from an EMBL/GenBank/DDBJ whole genome shotgun (WGS) entry which is preliminary data.</text>
</comment>
<evidence type="ECO:0000313" key="1">
    <source>
        <dbReference type="EMBL" id="KAI3795198.1"/>
    </source>
</evidence>
<organism evidence="1 2">
    <name type="scientific">Smallanthus sonchifolius</name>
    <dbReference type="NCBI Taxonomy" id="185202"/>
    <lineage>
        <taxon>Eukaryota</taxon>
        <taxon>Viridiplantae</taxon>
        <taxon>Streptophyta</taxon>
        <taxon>Embryophyta</taxon>
        <taxon>Tracheophyta</taxon>
        <taxon>Spermatophyta</taxon>
        <taxon>Magnoliopsida</taxon>
        <taxon>eudicotyledons</taxon>
        <taxon>Gunneridae</taxon>
        <taxon>Pentapetalae</taxon>
        <taxon>asterids</taxon>
        <taxon>campanulids</taxon>
        <taxon>Asterales</taxon>
        <taxon>Asteraceae</taxon>
        <taxon>Asteroideae</taxon>
        <taxon>Heliantheae alliance</taxon>
        <taxon>Millerieae</taxon>
        <taxon>Smallanthus</taxon>
    </lineage>
</organism>
<reference evidence="1 2" key="2">
    <citation type="journal article" date="2022" name="Mol. Ecol. Resour.">
        <title>The genomes of chicory, endive, great burdock and yacon provide insights into Asteraceae paleo-polyploidization history and plant inulin production.</title>
        <authorList>
            <person name="Fan W."/>
            <person name="Wang S."/>
            <person name="Wang H."/>
            <person name="Wang A."/>
            <person name="Jiang F."/>
            <person name="Liu H."/>
            <person name="Zhao H."/>
            <person name="Xu D."/>
            <person name="Zhang Y."/>
        </authorList>
    </citation>
    <scope>NUCLEOTIDE SEQUENCE [LARGE SCALE GENOMIC DNA]</scope>
    <source>
        <strain evidence="2">cv. Yunnan</strain>
        <tissue evidence="1">Leaves</tissue>
    </source>
</reference>
<name>A0ACB9HIQ8_9ASTR</name>
<sequence length="118" mass="13234">MLSVLISVGSRSYKEDLGFDDGPSKGTSSPFSVVESPLHHRRQILGLIKIVLLGTTAQKLEQSEQAISFKKLDKVQLDEPRVNKNDEDEKRIRRIAGDGRVYDGHKLRPKYSLSTDPT</sequence>
<reference evidence="2" key="1">
    <citation type="journal article" date="2022" name="Mol. Ecol. Resour.">
        <title>The genomes of chicory, endive, great burdock and yacon provide insights into Asteraceae palaeo-polyploidization history and plant inulin production.</title>
        <authorList>
            <person name="Fan W."/>
            <person name="Wang S."/>
            <person name="Wang H."/>
            <person name="Wang A."/>
            <person name="Jiang F."/>
            <person name="Liu H."/>
            <person name="Zhao H."/>
            <person name="Xu D."/>
            <person name="Zhang Y."/>
        </authorList>
    </citation>
    <scope>NUCLEOTIDE SEQUENCE [LARGE SCALE GENOMIC DNA]</scope>
    <source>
        <strain evidence="2">cv. Yunnan</strain>
    </source>
</reference>